<feature type="compositionally biased region" description="Low complexity" evidence="1">
    <location>
        <begin position="182"/>
        <end position="192"/>
    </location>
</feature>
<feature type="compositionally biased region" description="Basic and acidic residues" evidence="1">
    <location>
        <begin position="141"/>
        <end position="152"/>
    </location>
</feature>
<name>A0A9W6T981_CANBO</name>
<reference evidence="2" key="1">
    <citation type="submission" date="2023-04" db="EMBL/GenBank/DDBJ databases">
        <title>Candida boidinii NBRC 10035.</title>
        <authorList>
            <person name="Ichikawa N."/>
            <person name="Sato H."/>
            <person name="Tonouchi N."/>
        </authorList>
    </citation>
    <scope>NUCLEOTIDE SEQUENCE</scope>
    <source>
        <strain evidence="2">NBRC 10035</strain>
    </source>
</reference>
<keyword evidence="3" id="KW-1185">Reference proteome</keyword>
<comment type="caution">
    <text evidence="2">The sequence shown here is derived from an EMBL/GenBank/DDBJ whole genome shotgun (WGS) entry which is preliminary data.</text>
</comment>
<feature type="region of interest" description="Disordered" evidence="1">
    <location>
        <begin position="133"/>
        <end position="192"/>
    </location>
</feature>
<dbReference type="AlphaFoldDB" id="A0A9W6T981"/>
<evidence type="ECO:0000313" key="3">
    <source>
        <dbReference type="Proteomes" id="UP001165120"/>
    </source>
</evidence>
<feature type="compositionally biased region" description="Acidic residues" evidence="1">
    <location>
        <begin position="155"/>
        <end position="170"/>
    </location>
</feature>
<organism evidence="2 3">
    <name type="scientific">Candida boidinii</name>
    <name type="common">Yeast</name>
    <dbReference type="NCBI Taxonomy" id="5477"/>
    <lineage>
        <taxon>Eukaryota</taxon>
        <taxon>Fungi</taxon>
        <taxon>Dikarya</taxon>
        <taxon>Ascomycota</taxon>
        <taxon>Saccharomycotina</taxon>
        <taxon>Pichiomycetes</taxon>
        <taxon>Pichiales</taxon>
        <taxon>Pichiaceae</taxon>
        <taxon>Ogataea</taxon>
        <taxon>Ogataea/Candida clade</taxon>
    </lineage>
</organism>
<evidence type="ECO:0000313" key="2">
    <source>
        <dbReference type="EMBL" id="GME81305.1"/>
    </source>
</evidence>
<dbReference type="Proteomes" id="UP001165120">
    <property type="component" value="Unassembled WGS sequence"/>
</dbReference>
<sequence length="324" mass="36043">MNKSQLKIFKLNYTIFVYNKAKYQDLSLSFDEQMRLIESDEDAGAGAAATGLGKYNDNDDEMDNGITPLKNLEIFKDLNDYEINLEVSNNGIISSIIDFKIEVELLVKNLNKIDDLWNLKLIFEFVNTLESDGDSPSIDNHSGDSADVKEIQEIVSDDDDLQEEEEEEEGGVGMVIDDDKSSASGGSSTTSGSKLVLNSNTILIPEDDNPSNIFITNSGKDTSIGLESNRKRVVFGTRSTSSSIPNNTSTDMTIKQKINSASSNTRKLSKSKKIKNFKKNSIVNSNISNNINNNNLNYLNFKFIENLKTKLWLKLKEMGDDGNQ</sequence>
<proteinExistence type="predicted"/>
<evidence type="ECO:0000256" key="1">
    <source>
        <dbReference type="SAM" id="MobiDB-lite"/>
    </source>
</evidence>
<dbReference type="EMBL" id="BSXN01004473">
    <property type="protein sequence ID" value="GME81305.1"/>
    <property type="molecule type" value="Genomic_DNA"/>
</dbReference>
<accession>A0A9W6T981</accession>
<protein>
    <submittedName>
        <fullName evidence="2">Unnamed protein product</fullName>
    </submittedName>
</protein>
<gene>
    <name evidence="2" type="ORF">Cboi02_000655900</name>
</gene>